<dbReference type="HOGENOM" id="CLU_1928240_0_0_1"/>
<dbReference type="KEGG" id="pbl:PAAG_01552"/>
<name>C1GSQ7_PARBA</name>
<reference evidence="1 2" key="1">
    <citation type="journal article" date="2011" name="PLoS Genet.">
        <title>Comparative genomic analysis of human fungal pathogens causing paracoccidioidomycosis.</title>
        <authorList>
            <person name="Desjardins C.A."/>
            <person name="Champion M.D."/>
            <person name="Holder J.W."/>
            <person name="Muszewska A."/>
            <person name="Goldberg J."/>
            <person name="Bailao A.M."/>
            <person name="Brigido M.M."/>
            <person name="Ferreira M.E."/>
            <person name="Garcia A.M."/>
            <person name="Grynberg M."/>
            <person name="Gujja S."/>
            <person name="Heiman D.I."/>
            <person name="Henn M.R."/>
            <person name="Kodira C.D."/>
            <person name="Leon-Narvaez H."/>
            <person name="Longo L.V."/>
            <person name="Ma L.J."/>
            <person name="Malavazi I."/>
            <person name="Matsuo A.L."/>
            <person name="Morais F.V."/>
            <person name="Pereira M."/>
            <person name="Rodriguez-Brito S."/>
            <person name="Sakthikumar S."/>
            <person name="Salem-Izacc S.M."/>
            <person name="Sykes S.M."/>
            <person name="Teixeira M.M."/>
            <person name="Vallejo M.C."/>
            <person name="Walter M.E."/>
            <person name="Yandava C."/>
            <person name="Young S."/>
            <person name="Zeng Q."/>
            <person name="Zucker J."/>
            <person name="Felipe M.S."/>
            <person name="Goldman G.H."/>
            <person name="Haas B.J."/>
            <person name="McEwen J.G."/>
            <person name="Nino-Vega G."/>
            <person name="Puccia R."/>
            <person name="San-Blas G."/>
            <person name="Soares C.M."/>
            <person name="Birren B.W."/>
            <person name="Cuomo C.A."/>
        </authorList>
    </citation>
    <scope>NUCLEOTIDE SEQUENCE [LARGE SCALE GENOMIC DNA]</scope>
    <source>
        <strain evidence="2">ATCC MYA-826 / Pb01</strain>
    </source>
</reference>
<dbReference type="GeneID" id="9099840"/>
<keyword evidence="2" id="KW-1185">Reference proteome</keyword>
<proteinExistence type="predicted"/>
<dbReference type="EMBL" id="KN293994">
    <property type="protein sequence ID" value="EEH39090.2"/>
    <property type="molecule type" value="Genomic_DNA"/>
</dbReference>
<dbReference type="VEuPathDB" id="FungiDB:PAAG_01552"/>
<dbReference type="RefSeq" id="XP_015701286.1">
    <property type="nucleotide sequence ID" value="XM_015844378.1"/>
</dbReference>
<evidence type="ECO:0000313" key="1">
    <source>
        <dbReference type="EMBL" id="EEH39090.2"/>
    </source>
</evidence>
<dbReference type="AlphaFoldDB" id="C1GSQ7"/>
<dbReference type="Proteomes" id="UP000002059">
    <property type="component" value="Partially assembled WGS sequence"/>
</dbReference>
<sequence length="131" mass="14483">MTNRSEGIAGRFRGSGVLGFCGCSPPERPYKTNLQKVPLTVITPNPSYSAVCGRYHWYLDRIRDLCSNVDAAAAGKPTVSTPNVEQFNTVIHSFSHSSGYSKPPVVEWSSQIEGLKAWIRYTIAEFRSLLS</sequence>
<protein>
    <submittedName>
        <fullName evidence="1">Uncharacterized protein</fullName>
    </submittedName>
</protein>
<accession>C1GSQ7</accession>
<organism evidence="1 2">
    <name type="scientific">Paracoccidioides lutzii (strain ATCC MYA-826 / Pb01)</name>
    <name type="common">Paracoccidioides brasiliensis</name>
    <dbReference type="NCBI Taxonomy" id="502779"/>
    <lineage>
        <taxon>Eukaryota</taxon>
        <taxon>Fungi</taxon>
        <taxon>Dikarya</taxon>
        <taxon>Ascomycota</taxon>
        <taxon>Pezizomycotina</taxon>
        <taxon>Eurotiomycetes</taxon>
        <taxon>Eurotiomycetidae</taxon>
        <taxon>Onygenales</taxon>
        <taxon>Ajellomycetaceae</taxon>
        <taxon>Paracoccidioides</taxon>
    </lineage>
</organism>
<gene>
    <name evidence="1" type="ORF">PAAG_01552</name>
</gene>
<evidence type="ECO:0000313" key="2">
    <source>
        <dbReference type="Proteomes" id="UP000002059"/>
    </source>
</evidence>